<dbReference type="PANTHER" id="PTHR42881">
    <property type="entry name" value="PROLYL ENDOPEPTIDASE"/>
    <property type="match status" value="1"/>
</dbReference>
<dbReference type="InterPro" id="IPR023302">
    <property type="entry name" value="Pept_S9A_N"/>
</dbReference>
<feature type="signal peptide" evidence="4">
    <location>
        <begin position="1"/>
        <end position="19"/>
    </location>
</feature>
<evidence type="ECO:0000256" key="3">
    <source>
        <dbReference type="ARBA" id="ARBA00022825"/>
    </source>
</evidence>
<name>A0ABU3BS54_9BACT</name>
<dbReference type="RefSeq" id="WP_311663750.1">
    <property type="nucleotide sequence ID" value="NZ_JAVRHT010000022.1"/>
</dbReference>
<dbReference type="PANTHER" id="PTHR42881:SF13">
    <property type="entry name" value="PROLYL ENDOPEPTIDASE"/>
    <property type="match status" value="1"/>
</dbReference>
<proteinExistence type="predicted"/>
<evidence type="ECO:0000313" key="8">
    <source>
        <dbReference type="Proteomes" id="UP001267426"/>
    </source>
</evidence>
<reference evidence="7 8" key="1">
    <citation type="submission" date="2023-09" db="EMBL/GenBank/DDBJ databases">
        <authorList>
            <person name="Rey-Velasco X."/>
        </authorList>
    </citation>
    <scope>NUCLEOTIDE SEQUENCE [LARGE SCALE GENOMIC DNA]</scope>
    <source>
        <strain evidence="7 8">F394</strain>
    </source>
</reference>
<keyword evidence="3" id="KW-0720">Serine protease</keyword>
<feature type="chain" id="PRO_5045882512" evidence="4">
    <location>
        <begin position="20"/>
        <end position="695"/>
    </location>
</feature>
<gene>
    <name evidence="7" type="ORF">RM540_10250</name>
</gene>
<keyword evidence="1" id="KW-0645">Protease</keyword>
<dbReference type="SUPFAM" id="SSF53474">
    <property type="entry name" value="alpha/beta-Hydrolases"/>
    <property type="match status" value="1"/>
</dbReference>
<dbReference type="PRINTS" id="PR00862">
    <property type="entry name" value="PROLIGOPTASE"/>
</dbReference>
<evidence type="ECO:0000259" key="5">
    <source>
        <dbReference type="Pfam" id="PF00326"/>
    </source>
</evidence>
<dbReference type="Pfam" id="PF02897">
    <property type="entry name" value="Peptidase_S9_N"/>
    <property type="match status" value="1"/>
</dbReference>
<evidence type="ECO:0000256" key="4">
    <source>
        <dbReference type="SAM" id="SignalP"/>
    </source>
</evidence>
<dbReference type="InterPro" id="IPR001375">
    <property type="entry name" value="Peptidase_S9_cat"/>
</dbReference>
<dbReference type="InterPro" id="IPR002470">
    <property type="entry name" value="Peptidase_S9A"/>
</dbReference>
<keyword evidence="2" id="KW-0378">Hydrolase</keyword>
<dbReference type="SUPFAM" id="SSF50993">
    <property type="entry name" value="Peptidase/esterase 'gauge' domain"/>
    <property type="match status" value="1"/>
</dbReference>
<comment type="caution">
    <text evidence="7">The sequence shown here is derived from an EMBL/GenBank/DDBJ whole genome shotgun (WGS) entry which is preliminary data.</text>
</comment>
<evidence type="ECO:0000259" key="6">
    <source>
        <dbReference type="Pfam" id="PF02897"/>
    </source>
</evidence>
<evidence type="ECO:0000313" key="7">
    <source>
        <dbReference type="EMBL" id="MDT0632125.1"/>
    </source>
</evidence>
<dbReference type="InterPro" id="IPR029058">
    <property type="entry name" value="AB_hydrolase_fold"/>
</dbReference>
<keyword evidence="8" id="KW-1185">Reference proteome</keyword>
<dbReference type="Gene3D" id="2.130.10.120">
    <property type="entry name" value="Prolyl oligopeptidase, N-terminal domain"/>
    <property type="match status" value="1"/>
</dbReference>
<dbReference type="InterPro" id="IPR051167">
    <property type="entry name" value="Prolyl_oligopep/macrocyclase"/>
</dbReference>
<dbReference type="Proteomes" id="UP001267426">
    <property type="component" value="Unassembled WGS sequence"/>
</dbReference>
<feature type="domain" description="Peptidase S9 prolyl oligopeptidase catalytic" evidence="5">
    <location>
        <begin position="491"/>
        <end position="691"/>
    </location>
</feature>
<dbReference type="Pfam" id="PF00326">
    <property type="entry name" value="Peptidase_S9"/>
    <property type="match status" value="1"/>
</dbReference>
<evidence type="ECO:0000256" key="2">
    <source>
        <dbReference type="ARBA" id="ARBA00022801"/>
    </source>
</evidence>
<dbReference type="Gene3D" id="3.40.50.1820">
    <property type="entry name" value="alpha/beta hydrolase"/>
    <property type="match status" value="1"/>
</dbReference>
<organism evidence="7 8">
    <name type="scientific">Rubrivirga litoralis</name>
    <dbReference type="NCBI Taxonomy" id="3075598"/>
    <lineage>
        <taxon>Bacteria</taxon>
        <taxon>Pseudomonadati</taxon>
        <taxon>Rhodothermota</taxon>
        <taxon>Rhodothermia</taxon>
        <taxon>Rhodothermales</taxon>
        <taxon>Rubricoccaceae</taxon>
        <taxon>Rubrivirga</taxon>
    </lineage>
</organism>
<feature type="domain" description="Peptidase S9A N-terminal" evidence="6">
    <location>
        <begin position="22"/>
        <end position="420"/>
    </location>
</feature>
<dbReference type="EMBL" id="JAVRHT010000022">
    <property type="protein sequence ID" value="MDT0632125.1"/>
    <property type="molecule type" value="Genomic_DNA"/>
</dbReference>
<sequence>MLRPAAALGLALLALPVTAQDAAPPRPDSDPFLWLEDVEGDSALAWVEARNAETLDHYRAGPDYGPIYDRTLELLTATDRVPFPSIRGDWLYNFWTDDDNPRGLWRRTSWDDYLGGDPTWETLLDVDALGEAEGVNWAYKGASCLEPEGRRCLVRLSRGGADAVETREFDVEDKAFVNGGFLLPEAKGATAWIDEDEVLVATDFGDGSMTTSGYPRVVKRWRRGTPLASAETVYEGEPDDVGVWAASFRRGGETVPVVVRRPSFFEGETYVLRDGSPVLLDLPADADAGFVADRLTVYLRSEWEIGGQTYPQGALLGIGYEDFLAGDRDFEVVFAPSERQTVEGTATTENYVLVSLLDNVSSELRRFRWDGERWDGDRVEAPPLGSVDVVSASDDDDRFFFAYSSFLQPTTLYLAQPDGSAESVRSLPARFDASGLVVEQHEATSDDGTRVPYFLVAKEGADLDGQSPTLLYGYGGFEVALTPSYNEVTGAAWLERGGVYALANIRGGGEFGPAWHRAAQRENRQRAFDDFVAVAEDLVARGVTSPEHLGIMGGSNGGLLVGAAMTQRPDLFGAVVVGVPLLDMRRYHKLLAGASWMAEYGDPDDPDDWAFIREYSPYQNVDADADYPVPLFTTTTRDDRVHPGHARKMAALMESLGHPVRYFENTEGGHGSGVTPEQRATTTAVTYGYLWDRLR</sequence>
<evidence type="ECO:0000256" key="1">
    <source>
        <dbReference type="ARBA" id="ARBA00022670"/>
    </source>
</evidence>
<keyword evidence="4" id="KW-0732">Signal</keyword>
<protein>
    <submittedName>
        <fullName evidence="7">Prolyl oligopeptidase family serine peptidase</fullName>
    </submittedName>
</protein>
<accession>A0ABU3BS54</accession>